<evidence type="ECO:0000313" key="4">
    <source>
        <dbReference type="Proteomes" id="UP000821866"/>
    </source>
</evidence>
<feature type="domain" description="DDE-1" evidence="2">
    <location>
        <begin position="1"/>
        <end position="121"/>
    </location>
</feature>
<proteinExistence type="predicted"/>
<dbReference type="Pfam" id="PF03184">
    <property type="entry name" value="DDE_1"/>
    <property type="match status" value="1"/>
</dbReference>
<protein>
    <recommendedName>
        <fullName evidence="2">DDE-1 domain-containing protein</fullName>
    </recommendedName>
</protein>
<dbReference type="AlphaFoldDB" id="A0A9J6ETL4"/>
<sequence>MVDWVKTVWGRCPRALLYPSLLVIHSFHGHLVGSVRAKLKELRTDLAVIPGSLTSMLQPRDIFLNKPFRDNVRRLYSEWMAEGDHAMTSGGKIKKPSVELLCSCVIEAWAMILPEIIDRSFKKTGISNVLDGTQDDMVQENDEENHAEAGDESDDAAMSNVDGTLDSGSE</sequence>
<evidence type="ECO:0000256" key="1">
    <source>
        <dbReference type="SAM" id="MobiDB-lite"/>
    </source>
</evidence>
<evidence type="ECO:0000259" key="2">
    <source>
        <dbReference type="Pfam" id="PF03184"/>
    </source>
</evidence>
<dbReference type="GO" id="GO:0003676">
    <property type="term" value="F:nucleic acid binding"/>
    <property type="evidence" value="ECO:0007669"/>
    <property type="project" value="InterPro"/>
</dbReference>
<organism evidence="3 4">
    <name type="scientific">Rhipicephalus microplus</name>
    <name type="common">Cattle tick</name>
    <name type="synonym">Boophilus microplus</name>
    <dbReference type="NCBI Taxonomy" id="6941"/>
    <lineage>
        <taxon>Eukaryota</taxon>
        <taxon>Metazoa</taxon>
        <taxon>Ecdysozoa</taxon>
        <taxon>Arthropoda</taxon>
        <taxon>Chelicerata</taxon>
        <taxon>Arachnida</taxon>
        <taxon>Acari</taxon>
        <taxon>Parasitiformes</taxon>
        <taxon>Ixodida</taxon>
        <taxon>Ixodoidea</taxon>
        <taxon>Ixodidae</taxon>
        <taxon>Rhipicephalinae</taxon>
        <taxon>Rhipicephalus</taxon>
        <taxon>Boophilus</taxon>
    </lineage>
</organism>
<dbReference type="Proteomes" id="UP000821866">
    <property type="component" value="Chromosome 10"/>
</dbReference>
<keyword evidence="4" id="KW-1185">Reference proteome</keyword>
<reference evidence="3" key="1">
    <citation type="journal article" date="2020" name="Cell">
        <title>Large-Scale Comparative Analyses of Tick Genomes Elucidate Their Genetic Diversity and Vector Capacities.</title>
        <authorList>
            <consortium name="Tick Genome and Microbiome Consortium (TIGMIC)"/>
            <person name="Jia N."/>
            <person name="Wang J."/>
            <person name="Shi W."/>
            <person name="Du L."/>
            <person name="Sun Y."/>
            <person name="Zhan W."/>
            <person name="Jiang J.F."/>
            <person name="Wang Q."/>
            <person name="Zhang B."/>
            <person name="Ji P."/>
            <person name="Bell-Sakyi L."/>
            <person name="Cui X.M."/>
            <person name="Yuan T.T."/>
            <person name="Jiang B.G."/>
            <person name="Yang W.F."/>
            <person name="Lam T.T."/>
            <person name="Chang Q.C."/>
            <person name="Ding S.J."/>
            <person name="Wang X.J."/>
            <person name="Zhu J.G."/>
            <person name="Ruan X.D."/>
            <person name="Zhao L."/>
            <person name="Wei J.T."/>
            <person name="Ye R.Z."/>
            <person name="Que T.C."/>
            <person name="Du C.H."/>
            <person name="Zhou Y.H."/>
            <person name="Cheng J.X."/>
            <person name="Dai P.F."/>
            <person name="Guo W.B."/>
            <person name="Han X.H."/>
            <person name="Huang E.J."/>
            <person name="Li L.F."/>
            <person name="Wei W."/>
            <person name="Gao Y.C."/>
            <person name="Liu J.Z."/>
            <person name="Shao H.Z."/>
            <person name="Wang X."/>
            <person name="Wang C.C."/>
            <person name="Yang T.C."/>
            <person name="Huo Q.B."/>
            <person name="Li W."/>
            <person name="Chen H.Y."/>
            <person name="Chen S.E."/>
            <person name="Zhou L.G."/>
            <person name="Ni X.B."/>
            <person name="Tian J.H."/>
            <person name="Sheng Y."/>
            <person name="Liu T."/>
            <person name="Pan Y.S."/>
            <person name="Xia L.Y."/>
            <person name="Li J."/>
            <person name="Zhao F."/>
            <person name="Cao W.C."/>
        </authorList>
    </citation>
    <scope>NUCLEOTIDE SEQUENCE</scope>
    <source>
        <strain evidence="3">Rmic-2018</strain>
    </source>
</reference>
<comment type="caution">
    <text evidence="3">The sequence shown here is derived from an EMBL/GenBank/DDBJ whole genome shotgun (WGS) entry which is preliminary data.</text>
</comment>
<dbReference type="VEuPathDB" id="VectorBase:LOC119181915"/>
<name>A0A9J6ETL4_RHIMP</name>
<feature type="region of interest" description="Disordered" evidence="1">
    <location>
        <begin position="132"/>
        <end position="170"/>
    </location>
</feature>
<gene>
    <name evidence="3" type="ORF">HPB51_013339</name>
</gene>
<evidence type="ECO:0000313" key="3">
    <source>
        <dbReference type="EMBL" id="KAH8037549.1"/>
    </source>
</evidence>
<accession>A0A9J6ETL4</accession>
<feature type="compositionally biased region" description="Acidic residues" evidence="1">
    <location>
        <begin position="133"/>
        <end position="143"/>
    </location>
</feature>
<dbReference type="InterPro" id="IPR004875">
    <property type="entry name" value="DDE_SF_endonuclease_dom"/>
</dbReference>
<dbReference type="EMBL" id="JABSTU010000002">
    <property type="protein sequence ID" value="KAH8037549.1"/>
    <property type="molecule type" value="Genomic_DNA"/>
</dbReference>
<reference evidence="3" key="2">
    <citation type="submission" date="2021-09" db="EMBL/GenBank/DDBJ databases">
        <authorList>
            <person name="Jia N."/>
            <person name="Wang J."/>
            <person name="Shi W."/>
            <person name="Du L."/>
            <person name="Sun Y."/>
            <person name="Zhan W."/>
            <person name="Jiang J."/>
            <person name="Wang Q."/>
            <person name="Zhang B."/>
            <person name="Ji P."/>
            <person name="Sakyi L.B."/>
            <person name="Cui X."/>
            <person name="Yuan T."/>
            <person name="Jiang B."/>
            <person name="Yang W."/>
            <person name="Lam T.T.-Y."/>
            <person name="Chang Q."/>
            <person name="Ding S."/>
            <person name="Wang X."/>
            <person name="Zhu J."/>
            <person name="Ruan X."/>
            <person name="Zhao L."/>
            <person name="Wei J."/>
            <person name="Que T."/>
            <person name="Du C."/>
            <person name="Cheng J."/>
            <person name="Dai P."/>
            <person name="Han X."/>
            <person name="Huang E."/>
            <person name="Gao Y."/>
            <person name="Liu J."/>
            <person name="Shao H."/>
            <person name="Ye R."/>
            <person name="Li L."/>
            <person name="Wei W."/>
            <person name="Wang X."/>
            <person name="Wang C."/>
            <person name="Huo Q."/>
            <person name="Li W."/>
            <person name="Guo W."/>
            <person name="Chen H."/>
            <person name="Chen S."/>
            <person name="Zhou L."/>
            <person name="Zhou L."/>
            <person name="Ni X."/>
            <person name="Tian J."/>
            <person name="Zhou Y."/>
            <person name="Sheng Y."/>
            <person name="Liu T."/>
            <person name="Pan Y."/>
            <person name="Xia L."/>
            <person name="Li J."/>
            <person name="Zhao F."/>
            <person name="Cao W."/>
        </authorList>
    </citation>
    <scope>NUCLEOTIDE SEQUENCE</scope>
    <source>
        <strain evidence="3">Rmic-2018</strain>
        <tissue evidence="3">Larvae</tissue>
    </source>
</reference>